<evidence type="ECO:0000313" key="2">
    <source>
        <dbReference type="Proteomes" id="UP000005384"/>
    </source>
</evidence>
<evidence type="ECO:0000313" key="1">
    <source>
        <dbReference type="EMBL" id="EHI58579.1"/>
    </source>
</evidence>
<dbReference type="RefSeq" id="WP_006781443.1">
    <property type="nucleotide sequence ID" value="NZ_CP040506.1"/>
</dbReference>
<dbReference type="HOGENOM" id="CLU_387220_0_0_9"/>
<evidence type="ECO:0008006" key="3">
    <source>
        <dbReference type="Google" id="ProtNLM"/>
    </source>
</evidence>
<dbReference type="SUPFAM" id="SSF52540">
    <property type="entry name" value="P-loop containing nucleoside triphosphate hydrolases"/>
    <property type="match status" value="1"/>
</dbReference>
<dbReference type="Proteomes" id="UP000005384">
    <property type="component" value="Unassembled WGS sequence"/>
</dbReference>
<comment type="caution">
    <text evidence="1">The sequence shown here is derived from an EMBL/GenBank/DDBJ whole genome shotgun (WGS) entry which is preliminary data.</text>
</comment>
<dbReference type="OrthoDB" id="2021827at2"/>
<accession>G5IIX5</accession>
<sequence>MRKQEMKRLMPGEVYHRRKSAQNIVVIGPTGSGKSTMIYALVNNKIVKFILVGVGKKNQTTIIPCNFMFDERIDKDEHFALHIKGKEYSFKVIHNKVMEVVAKLYVSNGYDVDETVEALTEGALMEVWEPKGAEYHLGRVSSDIPVDELKRIVECALQIIDGAEESFKVRVNKLKKEPDKRTVGIDEVRSIVMEEMWNGIPQEVKEEYQSWLAEIGEIVKHKLAVCIGTNGQVGEVGEYSVEKGDVLPFGGDMLQHVFDPYEPYSLIVEDITMVCKPRKELIEMFDDKIPLRFCLRDTMGLNQVSMDSNSMKDALDIALNCSPDSIMLLMSLEERNDVILNCCQAVSSKIGKAKKLDIPVNVIFTKADLAISTAINRADRETVELMQADYNKHVLDAVSALEKDVEGYLALFEEENATWLSIRYLEEQIDPIQVALKAMNSPFVEKFKKAGLYNEINDILYKTQLKILPKGITSPLFVTVNNTKLPAIDIVVNKDVLNREFSAIQKILVEDKATVNGYQIIDNRRIHGRSVVRYVENLQIGLGYTTNAYVYGNFSINMKGMLKTVLESNMPKFLTLYENAAIKTLANNIEEVELDKVIEELDRNEELTKYAFIDMNPALVEKLSIKERKLQKLHLIFRNYFASSDKYYMVMDKVAYNISYGNLIVRERVDSIYFNPILTYDETIRSIQKWFKDFFGSEVFMDVLAYEIGKAMTGLINKMFVII</sequence>
<organism evidence="1 2">
    <name type="scientific">Hungatella hathewayi WAL-18680</name>
    <dbReference type="NCBI Taxonomy" id="742737"/>
    <lineage>
        <taxon>Bacteria</taxon>
        <taxon>Bacillati</taxon>
        <taxon>Bacillota</taxon>
        <taxon>Clostridia</taxon>
        <taxon>Lachnospirales</taxon>
        <taxon>Lachnospiraceae</taxon>
        <taxon>Hungatella</taxon>
    </lineage>
</organism>
<protein>
    <recommendedName>
        <fullName evidence="3">G domain-containing protein</fullName>
    </recommendedName>
</protein>
<dbReference type="Gene3D" id="3.40.50.300">
    <property type="entry name" value="P-loop containing nucleotide triphosphate hydrolases"/>
    <property type="match status" value="1"/>
</dbReference>
<dbReference type="InterPro" id="IPR027417">
    <property type="entry name" value="P-loop_NTPase"/>
</dbReference>
<dbReference type="AlphaFoldDB" id="G5IIX5"/>
<proteinExistence type="predicted"/>
<gene>
    <name evidence="1" type="ORF">HMPREF9473_03453</name>
</gene>
<dbReference type="EMBL" id="ADLN01000095">
    <property type="protein sequence ID" value="EHI58579.1"/>
    <property type="molecule type" value="Genomic_DNA"/>
</dbReference>
<reference evidence="1 2" key="1">
    <citation type="submission" date="2011-08" db="EMBL/GenBank/DDBJ databases">
        <title>The Genome Sequence of Clostridium hathewayi WAL-18680.</title>
        <authorList>
            <consortium name="The Broad Institute Genome Sequencing Platform"/>
            <person name="Earl A."/>
            <person name="Ward D."/>
            <person name="Feldgarden M."/>
            <person name="Gevers D."/>
            <person name="Finegold S.M."/>
            <person name="Summanen P.H."/>
            <person name="Molitoris D.R."/>
            <person name="Song M."/>
            <person name="Daigneault M."/>
            <person name="Allen-Vercoe E."/>
            <person name="Young S.K."/>
            <person name="Zeng Q."/>
            <person name="Gargeya S."/>
            <person name="Fitzgerald M."/>
            <person name="Haas B."/>
            <person name="Abouelleil A."/>
            <person name="Alvarado L."/>
            <person name="Arachchi H.M."/>
            <person name="Berlin A."/>
            <person name="Brown A."/>
            <person name="Chapman S.B."/>
            <person name="Chen Z."/>
            <person name="Dunbar C."/>
            <person name="Freedman E."/>
            <person name="Gearin G."/>
            <person name="Gellesch M."/>
            <person name="Goldberg J."/>
            <person name="Griggs A."/>
            <person name="Gujja S."/>
            <person name="Heiman D."/>
            <person name="Howarth C."/>
            <person name="Larson L."/>
            <person name="Lui A."/>
            <person name="MacDonald P.J.P."/>
            <person name="Montmayeur A."/>
            <person name="Murphy C."/>
            <person name="Neiman D."/>
            <person name="Pearson M."/>
            <person name="Priest M."/>
            <person name="Roberts A."/>
            <person name="Saif S."/>
            <person name="Shea T."/>
            <person name="Shenoy N."/>
            <person name="Sisk P."/>
            <person name="Stolte C."/>
            <person name="Sykes S."/>
            <person name="Wortman J."/>
            <person name="Nusbaum C."/>
            <person name="Birren B."/>
        </authorList>
    </citation>
    <scope>NUCLEOTIDE SEQUENCE [LARGE SCALE GENOMIC DNA]</scope>
    <source>
        <strain evidence="1 2">WAL-18680</strain>
    </source>
</reference>
<dbReference type="PATRIC" id="fig|742737.3.peg.3433"/>
<keyword evidence="2" id="KW-1185">Reference proteome</keyword>
<name>G5IIX5_9FIRM</name>